<name>A0A4U5R2P3_POPAL</name>
<dbReference type="GO" id="GO:0016787">
    <property type="term" value="F:hydrolase activity"/>
    <property type="evidence" value="ECO:0007669"/>
    <property type="project" value="UniProtKB-KW"/>
</dbReference>
<dbReference type="SUPFAM" id="SSF56672">
    <property type="entry name" value="DNA/RNA polymerases"/>
    <property type="match status" value="1"/>
</dbReference>
<evidence type="ECO:0000256" key="5">
    <source>
        <dbReference type="ARBA" id="ARBA00022801"/>
    </source>
</evidence>
<dbReference type="InterPro" id="IPR041373">
    <property type="entry name" value="RT_RNaseH"/>
</dbReference>
<keyword evidence="5" id="KW-0378">Hydrolase</keyword>
<organism evidence="8">
    <name type="scientific">Populus alba</name>
    <name type="common">White poplar</name>
    <dbReference type="NCBI Taxonomy" id="43335"/>
    <lineage>
        <taxon>Eukaryota</taxon>
        <taxon>Viridiplantae</taxon>
        <taxon>Streptophyta</taxon>
        <taxon>Embryophyta</taxon>
        <taxon>Tracheophyta</taxon>
        <taxon>Spermatophyta</taxon>
        <taxon>Magnoliopsida</taxon>
        <taxon>eudicotyledons</taxon>
        <taxon>Gunneridae</taxon>
        <taxon>Pentapetalae</taxon>
        <taxon>rosids</taxon>
        <taxon>fabids</taxon>
        <taxon>Malpighiales</taxon>
        <taxon>Salicaceae</taxon>
        <taxon>Saliceae</taxon>
        <taxon>Populus</taxon>
    </lineage>
</organism>
<evidence type="ECO:0000256" key="6">
    <source>
        <dbReference type="ARBA" id="ARBA00022918"/>
    </source>
</evidence>
<evidence type="ECO:0000256" key="2">
    <source>
        <dbReference type="ARBA" id="ARBA00022695"/>
    </source>
</evidence>
<dbReference type="Pfam" id="PF17917">
    <property type="entry name" value="RT_RNaseH"/>
    <property type="match status" value="1"/>
</dbReference>
<keyword evidence="2" id="KW-0548">Nucleotidyltransferase</keyword>
<evidence type="ECO:0000256" key="1">
    <source>
        <dbReference type="ARBA" id="ARBA00022679"/>
    </source>
</evidence>
<keyword evidence="4" id="KW-0255">Endonuclease</keyword>
<sequence length="231" mass="27131">MLAIIKAIHSWRSYLLRKKFYIQTYHRSLKCLLEQRVVIPEQQKWIAKLLGYDYEILYCLGRENFAAHSQGNQGSPFLHHLFIPQVIIWEDIKQAATTYKYIQTKGRMETDHPEGQLSAIQEVDQQLLTRDALLKQLKANLENSVNCIKQIADRKRRDISFDIDSWVLLKLHPYRQQTSFKWAYQNLASRFYGHYLILEKCSLVAYIFTTVGQRAHLPGVSCFPTETIPQQ</sequence>
<dbReference type="AlphaFoldDB" id="A0A4U5R2P3"/>
<evidence type="ECO:0000256" key="3">
    <source>
        <dbReference type="ARBA" id="ARBA00022722"/>
    </source>
</evidence>
<evidence type="ECO:0000256" key="4">
    <source>
        <dbReference type="ARBA" id="ARBA00022759"/>
    </source>
</evidence>
<reference evidence="8" key="1">
    <citation type="submission" date="2018-10" db="EMBL/GenBank/DDBJ databases">
        <title>Population genomic analysis revealed the cold adaptation of white poplar.</title>
        <authorList>
            <person name="Liu Y.-J."/>
        </authorList>
    </citation>
    <scope>NUCLEOTIDE SEQUENCE [LARGE SCALE GENOMIC DNA]</scope>
    <source>
        <strain evidence="8">PAL-ZL1</strain>
    </source>
</reference>
<feature type="domain" description="Reverse transcriptase RNase H-like" evidence="7">
    <location>
        <begin position="1"/>
        <end position="52"/>
    </location>
</feature>
<comment type="caution">
    <text evidence="8">The sequence shown here is derived from an EMBL/GenBank/DDBJ whole genome shotgun (WGS) entry which is preliminary data.</text>
</comment>
<keyword evidence="6" id="KW-0695">RNA-directed DNA polymerase</keyword>
<evidence type="ECO:0000259" key="7">
    <source>
        <dbReference type="Pfam" id="PF17917"/>
    </source>
</evidence>
<proteinExistence type="predicted"/>
<evidence type="ECO:0000313" key="8">
    <source>
        <dbReference type="EMBL" id="TKS16327.1"/>
    </source>
</evidence>
<keyword evidence="3" id="KW-0540">Nuclease</keyword>
<gene>
    <name evidence="8" type="ORF">D5086_0000024620</name>
</gene>
<protein>
    <recommendedName>
        <fullName evidence="7">Reverse transcriptase RNase H-like domain-containing protein</fullName>
    </recommendedName>
</protein>
<keyword evidence="1" id="KW-0808">Transferase</keyword>
<dbReference type="EMBL" id="RCHU01000064">
    <property type="protein sequence ID" value="TKS16327.1"/>
    <property type="molecule type" value="Genomic_DNA"/>
</dbReference>
<dbReference type="InterPro" id="IPR043502">
    <property type="entry name" value="DNA/RNA_pol_sf"/>
</dbReference>
<accession>A0A4U5R2P3</accession>
<dbReference type="GO" id="GO:0003964">
    <property type="term" value="F:RNA-directed DNA polymerase activity"/>
    <property type="evidence" value="ECO:0007669"/>
    <property type="project" value="UniProtKB-KW"/>
</dbReference>
<dbReference type="GO" id="GO:0004519">
    <property type="term" value="F:endonuclease activity"/>
    <property type="evidence" value="ECO:0007669"/>
    <property type="project" value="UniProtKB-KW"/>
</dbReference>